<feature type="signal peptide" evidence="2">
    <location>
        <begin position="1"/>
        <end position="23"/>
    </location>
</feature>
<dbReference type="PANTHER" id="PTHR31157:SF1">
    <property type="entry name" value="SCP DOMAIN-CONTAINING PROTEIN"/>
    <property type="match status" value="1"/>
</dbReference>
<dbReference type="OrthoDB" id="568194at2759"/>
<evidence type="ECO:0000313" key="4">
    <source>
        <dbReference type="EMBL" id="RKP11698.1"/>
    </source>
</evidence>
<organism evidence="4 5">
    <name type="scientific">Piptocephalis cylindrospora</name>
    <dbReference type="NCBI Taxonomy" id="1907219"/>
    <lineage>
        <taxon>Eukaryota</taxon>
        <taxon>Fungi</taxon>
        <taxon>Fungi incertae sedis</taxon>
        <taxon>Zoopagomycota</taxon>
        <taxon>Zoopagomycotina</taxon>
        <taxon>Zoopagomycetes</taxon>
        <taxon>Zoopagales</taxon>
        <taxon>Piptocephalidaceae</taxon>
        <taxon>Piptocephalis</taxon>
    </lineage>
</organism>
<name>A0A4P9XZ07_9FUNG</name>
<protein>
    <recommendedName>
        <fullName evidence="3">SCP domain-containing protein</fullName>
    </recommendedName>
</protein>
<feature type="region of interest" description="Disordered" evidence="1">
    <location>
        <begin position="178"/>
        <end position="324"/>
    </location>
</feature>
<reference evidence="5" key="1">
    <citation type="journal article" date="2018" name="Nat. Microbiol.">
        <title>Leveraging single-cell genomics to expand the fungal tree of life.</title>
        <authorList>
            <person name="Ahrendt S.R."/>
            <person name="Quandt C.A."/>
            <person name="Ciobanu D."/>
            <person name="Clum A."/>
            <person name="Salamov A."/>
            <person name="Andreopoulos B."/>
            <person name="Cheng J.F."/>
            <person name="Woyke T."/>
            <person name="Pelin A."/>
            <person name="Henrissat B."/>
            <person name="Reynolds N.K."/>
            <person name="Benny G.L."/>
            <person name="Smith M.E."/>
            <person name="James T.Y."/>
            <person name="Grigoriev I.V."/>
        </authorList>
    </citation>
    <scope>NUCLEOTIDE SEQUENCE [LARGE SCALE GENOMIC DNA]</scope>
</reference>
<accession>A0A4P9XZ07</accession>
<dbReference type="SUPFAM" id="SSF55797">
    <property type="entry name" value="PR-1-like"/>
    <property type="match status" value="1"/>
</dbReference>
<dbReference type="AlphaFoldDB" id="A0A4P9XZ07"/>
<feature type="compositionally biased region" description="Basic and acidic residues" evidence="1">
    <location>
        <begin position="223"/>
        <end position="263"/>
    </location>
</feature>
<keyword evidence="5" id="KW-1185">Reference proteome</keyword>
<dbReference type="CDD" id="cd05379">
    <property type="entry name" value="CAP_bacterial"/>
    <property type="match status" value="1"/>
</dbReference>
<gene>
    <name evidence="4" type="ORF">BJ684DRAFT_21721</name>
</gene>
<dbReference type="InterPro" id="IPR014044">
    <property type="entry name" value="CAP_dom"/>
</dbReference>
<dbReference type="InterPro" id="IPR035940">
    <property type="entry name" value="CAP_sf"/>
</dbReference>
<proteinExistence type="predicted"/>
<sequence>MRLTSHYLALPFLALSIPFQVHAKYDQSDILYKKGPDMITCSTFDNIEMLELVNKERAKRGLNSLGFLESLNRVAAYQSWDQAIHEKMSHNDWRGRGMGARFRASGCEDWSQIRENAAVNHTSVEHVMEGWMTSPGHKANILRKGITHFGAAVWFSNAGNPYYTQAFAQMRDADPVYPIRPPSIPGNAKTCGNIRDTPRSGPPEKGGEAAQPEQGQDTGYAQPEKDTGYAQPEKDTGYAQPEKDTGYAQPEKDTGYAQPEKDTGYAQPKKSPKPKKTHPKKPSDQGGQGPADDSTPSGDYTKTYETTAGSSLAKKHCKKSSSAPDNACVIITITKTGSNTHTSCKWSWTVKS</sequence>
<feature type="domain" description="SCP" evidence="3">
    <location>
        <begin position="50"/>
        <end position="166"/>
    </location>
</feature>
<feature type="chain" id="PRO_5020650479" description="SCP domain-containing protein" evidence="2">
    <location>
        <begin position="24"/>
        <end position="352"/>
    </location>
</feature>
<keyword evidence="2" id="KW-0732">Signal</keyword>
<dbReference type="Pfam" id="PF00188">
    <property type="entry name" value="CAP"/>
    <property type="match status" value="1"/>
</dbReference>
<feature type="compositionally biased region" description="Polar residues" evidence="1">
    <location>
        <begin position="294"/>
        <end position="310"/>
    </location>
</feature>
<evidence type="ECO:0000313" key="5">
    <source>
        <dbReference type="Proteomes" id="UP000267251"/>
    </source>
</evidence>
<evidence type="ECO:0000256" key="1">
    <source>
        <dbReference type="SAM" id="MobiDB-lite"/>
    </source>
</evidence>
<feature type="compositionally biased region" description="Basic residues" evidence="1">
    <location>
        <begin position="270"/>
        <end position="280"/>
    </location>
</feature>
<dbReference type="PANTHER" id="PTHR31157">
    <property type="entry name" value="SCP DOMAIN-CONTAINING PROTEIN"/>
    <property type="match status" value="1"/>
</dbReference>
<dbReference type="Gene3D" id="3.40.33.10">
    <property type="entry name" value="CAP"/>
    <property type="match status" value="1"/>
</dbReference>
<evidence type="ECO:0000259" key="3">
    <source>
        <dbReference type="Pfam" id="PF00188"/>
    </source>
</evidence>
<evidence type="ECO:0000256" key="2">
    <source>
        <dbReference type="SAM" id="SignalP"/>
    </source>
</evidence>
<dbReference type="Proteomes" id="UP000267251">
    <property type="component" value="Unassembled WGS sequence"/>
</dbReference>
<dbReference type="EMBL" id="KZ988710">
    <property type="protein sequence ID" value="RKP11698.1"/>
    <property type="molecule type" value="Genomic_DNA"/>
</dbReference>